<dbReference type="InterPro" id="IPR036869">
    <property type="entry name" value="J_dom_sf"/>
</dbReference>
<dbReference type="AlphaFoldDB" id="A0A3P7M6M9"/>
<dbReference type="EMBL" id="UYRU01074796">
    <property type="protein sequence ID" value="VDN25055.1"/>
    <property type="molecule type" value="Genomic_DNA"/>
</dbReference>
<accession>A0A3P7M6M9</accession>
<dbReference type="Gene3D" id="1.10.287.110">
    <property type="entry name" value="DnaJ domain"/>
    <property type="match status" value="1"/>
</dbReference>
<evidence type="ECO:0000313" key="2">
    <source>
        <dbReference type="EMBL" id="VDN25055.1"/>
    </source>
</evidence>
<dbReference type="SUPFAM" id="SSF46565">
    <property type="entry name" value="Chaperone J-domain"/>
    <property type="match status" value="1"/>
</dbReference>
<evidence type="ECO:0000313" key="3">
    <source>
        <dbReference type="Proteomes" id="UP000281553"/>
    </source>
</evidence>
<dbReference type="GO" id="GO:0005829">
    <property type="term" value="C:cytosol"/>
    <property type="evidence" value="ECO:0007669"/>
    <property type="project" value="TreeGrafter"/>
</dbReference>
<dbReference type="GO" id="GO:0030544">
    <property type="term" value="F:Hsp70 protein binding"/>
    <property type="evidence" value="ECO:0007669"/>
    <property type="project" value="InterPro"/>
</dbReference>
<reference evidence="2 3" key="1">
    <citation type="submission" date="2018-11" db="EMBL/GenBank/DDBJ databases">
        <authorList>
            <consortium name="Pathogen Informatics"/>
        </authorList>
    </citation>
    <scope>NUCLEOTIDE SEQUENCE [LARGE SCALE GENOMIC DNA]</scope>
</reference>
<name>A0A3P7M6M9_DIBLA</name>
<sequence>MYRCTDRTIAIYDPHPHISIFREFAGYTVGAVAEEDDEEDNTEYLKSLDPKDWKTNDHYAVLNLKKARYRASDDDVRKHYRKLVLKHHPDKRRARGEDVKDESHDYFTCITQGKSSVFLFV</sequence>
<feature type="domain" description="J" evidence="1">
    <location>
        <begin position="57"/>
        <end position="121"/>
    </location>
</feature>
<dbReference type="PANTHER" id="PTHR43999">
    <property type="entry name" value="DNAJ HOMOLOG SUBFAMILY C MEMBER 2"/>
    <property type="match status" value="1"/>
</dbReference>
<dbReference type="InterPro" id="IPR001623">
    <property type="entry name" value="DnaJ_domain"/>
</dbReference>
<dbReference type="InterPro" id="IPR044634">
    <property type="entry name" value="Zuotin/DnaJC2"/>
</dbReference>
<dbReference type="GO" id="GO:0051083">
    <property type="term" value="P:'de novo' cotranslational protein folding"/>
    <property type="evidence" value="ECO:0007669"/>
    <property type="project" value="InterPro"/>
</dbReference>
<keyword evidence="3" id="KW-1185">Reference proteome</keyword>
<dbReference type="GO" id="GO:0043022">
    <property type="term" value="F:ribosome binding"/>
    <property type="evidence" value="ECO:0007669"/>
    <property type="project" value="InterPro"/>
</dbReference>
<dbReference type="OrthoDB" id="1690618at2759"/>
<dbReference type="SMART" id="SM00271">
    <property type="entry name" value="DnaJ"/>
    <property type="match status" value="1"/>
</dbReference>
<dbReference type="PROSITE" id="PS50076">
    <property type="entry name" value="DNAJ_2"/>
    <property type="match status" value="1"/>
</dbReference>
<dbReference type="PANTHER" id="PTHR43999:SF1">
    <property type="entry name" value="DNAJ HOMOLOG SUBFAMILY C MEMBER 2"/>
    <property type="match status" value="1"/>
</dbReference>
<evidence type="ECO:0000259" key="1">
    <source>
        <dbReference type="PROSITE" id="PS50076"/>
    </source>
</evidence>
<dbReference type="Proteomes" id="UP000281553">
    <property type="component" value="Unassembled WGS sequence"/>
</dbReference>
<protein>
    <recommendedName>
        <fullName evidence="1">J domain-containing protein</fullName>
    </recommendedName>
</protein>
<dbReference type="Pfam" id="PF00226">
    <property type="entry name" value="DnaJ"/>
    <property type="match status" value="1"/>
</dbReference>
<dbReference type="CDD" id="cd06257">
    <property type="entry name" value="DnaJ"/>
    <property type="match status" value="1"/>
</dbReference>
<organism evidence="2 3">
    <name type="scientific">Dibothriocephalus latus</name>
    <name type="common">Fish tapeworm</name>
    <name type="synonym">Diphyllobothrium latum</name>
    <dbReference type="NCBI Taxonomy" id="60516"/>
    <lineage>
        <taxon>Eukaryota</taxon>
        <taxon>Metazoa</taxon>
        <taxon>Spiralia</taxon>
        <taxon>Lophotrochozoa</taxon>
        <taxon>Platyhelminthes</taxon>
        <taxon>Cestoda</taxon>
        <taxon>Eucestoda</taxon>
        <taxon>Diphyllobothriidea</taxon>
        <taxon>Diphyllobothriidae</taxon>
        <taxon>Dibothriocephalus</taxon>
    </lineage>
</organism>
<dbReference type="GO" id="GO:0006450">
    <property type="term" value="P:regulation of translational fidelity"/>
    <property type="evidence" value="ECO:0007669"/>
    <property type="project" value="InterPro"/>
</dbReference>
<proteinExistence type="predicted"/>
<gene>
    <name evidence="2" type="ORF">DILT_LOCUS14554</name>
</gene>